<name>A0A640WDT3_9GAMM</name>
<keyword evidence="1" id="KW-0597">Phosphoprotein</keyword>
<feature type="domain" description="ANTAR" evidence="3">
    <location>
        <begin position="121"/>
        <end position="182"/>
    </location>
</feature>
<dbReference type="Gene3D" id="3.40.50.2300">
    <property type="match status" value="1"/>
</dbReference>
<dbReference type="RefSeq" id="WP_149435331.1">
    <property type="nucleotide sequence ID" value="NZ_VTPX01000005.1"/>
</dbReference>
<dbReference type="SMART" id="SM01012">
    <property type="entry name" value="ANTAR"/>
    <property type="match status" value="1"/>
</dbReference>
<organism evidence="4 5">
    <name type="scientific">Salinicola corii</name>
    <dbReference type="NCBI Taxonomy" id="2606937"/>
    <lineage>
        <taxon>Bacteria</taxon>
        <taxon>Pseudomonadati</taxon>
        <taxon>Pseudomonadota</taxon>
        <taxon>Gammaproteobacteria</taxon>
        <taxon>Oceanospirillales</taxon>
        <taxon>Halomonadaceae</taxon>
        <taxon>Salinicola</taxon>
    </lineage>
</organism>
<evidence type="ECO:0000313" key="4">
    <source>
        <dbReference type="EMBL" id="KAA0018128.1"/>
    </source>
</evidence>
<dbReference type="PROSITE" id="PS50921">
    <property type="entry name" value="ANTAR"/>
    <property type="match status" value="1"/>
</dbReference>
<reference evidence="4 5" key="1">
    <citation type="submission" date="2019-08" db="EMBL/GenBank/DDBJ databases">
        <title>Bioinformatics analysis of the strain L3 and L5.</title>
        <authorList>
            <person name="Li X."/>
        </authorList>
    </citation>
    <scope>NUCLEOTIDE SEQUENCE [LARGE SCALE GENOMIC DNA]</scope>
    <source>
        <strain evidence="4 5">L3</strain>
    </source>
</reference>
<gene>
    <name evidence="4" type="ORF">F0A16_10350</name>
</gene>
<dbReference type="PROSITE" id="PS50110">
    <property type="entry name" value="RESPONSE_REGULATORY"/>
    <property type="match status" value="1"/>
</dbReference>
<dbReference type="GO" id="GO:0003723">
    <property type="term" value="F:RNA binding"/>
    <property type="evidence" value="ECO:0007669"/>
    <property type="project" value="InterPro"/>
</dbReference>
<dbReference type="GO" id="GO:0000160">
    <property type="term" value="P:phosphorelay signal transduction system"/>
    <property type="evidence" value="ECO:0007669"/>
    <property type="project" value="InterPro"/>
</dbReference>
<evidence type="ECO:0000259" key="2">
    <source>
        <dbReference type="PROSITE" id="PS50110"/>
    </source>
</evidence>
<dbReference type="Proteomes" id="UP000466024">
    <property type="component" value="Unassembled WGS sequence"/>
</dbReference>
<dbReference type="InterPro" id="IPR011006">
    <property type="entry name" value="CheY-like_superfamily"/>
</dbReference>
<dbReference type="InterPro" id="IPR005561">
    <property type="entry name" value="ANTAR"/>
</dbReference>
<dbReference type="Gene3D" id="1.10.10.10">
    <property type="entry name" value="Winged helix-like DNA-binding domain superfamily/Winged helix DNA-binding domain"/>
    <property type="match status" value="1"/>
</dbReference>
<feature type="modified residue" description="4-aspartylphosphate" evidence="1">
    <location>
        <position position="56"/>
    </location>
</feature>
<dbReference type="AlphaFoldDB" id="A0A640WDT3"/>
<comment type="caution">
    <text evidence="4">The sequence shown here is derived from an EMBL/GenBank/DDBJ whole genome shotgun (WGS) entry which is preliminary data.</text>
</comment>
<accession>A0A640WDT3</accession>
<sequence>MNSHVLSPHLLLVDCEARSLAMLLKSLDRLGLRSETVYLDSPAALDNVSGVIVELDHFNSDRLLARVRGAGIPIIAMTHHQTLSQIQRAISLGATAILNKPITQSMVYTTLAMAKELRQQTQSLETANHELARRLESQGVVSRAVARLMVTLSCDETQAYERLRSHAMEQQLTLGHAAERLLQTDSERWRQRGHS</sequence>
<dbReference type="EMBL" id="VTPX01000005">
    <property type="protein sequence ID" value="KAA0018128.1"/>
    <property type="molecule type" value="Genomic_DNA"/>
</dbReference>
<dbReference type="InterPro" id="IPR036388">
    <property type="entry name" value="WH-like_DNA-bd_sf"/>
</dbReference>
<dbReference type="InterPro" id="IPR001789">
    <property type="entry name" value="Sig_transdc_resp-reg_receiver"/>
</dbReference>
<keyword evidence="5" id="KW-1185">Reference proteome</keyword>
<evidence type="ECO:0000313" key="5">
    <source>
        <dbReference type="Proteomes" id="UP000466024"/>
    </source>
</evidence>
<feature type="domain" description="Response regulatory" evidence="2">
    <location>
        <begin position="9"/>
        <end position="115"/>
    </location>
</feature>
<proteinExistence type="predicted"/>
<evidence type="ECO:0000256" key="1">
    <source>
        <dbReference type="PROSITE-ProRule" id="PRU00169"/>
    </source>
</evidence>
<protein>
    <submittedName>
        <fullName evidence="4">ANTAR domain-containing protein</fullName>
    </submittedName>
</protein>
<dbReference type="SUPFAM" id="SSF52172">
    <property type="entry name" value="CheY-like"/>
    <property type="match status" value="1"/>
</dbReference>
<dbReference type="Pfam" id="PF03861">
    <property type="entry name" value="ANTAR"/>
    <property type="match status" value="1"/>
</dbReference>
<evidence type="ECO:0000259" key="3">
    <source>
        <dbReference type="PROSITE" id="PS50921"/>
    </source>
</evidence>